<evidence type="ECO:0000313" key="2">
    <source>
        <dbReference type="EMBL" id="SFK97500.1"/>
    </source>
</evidence>
<organism evidence="2 3">
    <name type="scientific">Shimia haliotis</name>
    <dbReference type="NCBI Taxonomy" id="1280847"/>
    <lineage>
        <taxon>Bacteria</taxon>
        <taxon>Pseudomonadati</taxon>
        <taxon>Pseudomonadota</taxon>
        <taxon>Alphaproteobacteria</taxon>
        <taxon>Rhodobacterales</taxon>
        <taxon>Roseobacteraceae</taxon>
    </lineage>
</organism>
<keyword evidence="1" id="KW-0472">Membrane</keyword>
<gene>
    <name evidence="2" type="ORF">SAMN04488036_103472</name>
</gene>
<dbReference type="STRING" id="1280847.SAMN04488036_103472"/>
<keyword evidence="1" id="KW-1133">Transmembrane helix</keyword>
<keyword evidence="1" id="KW-0812">Transmembrane</keyword>
<dbReference type="AlphaFoldDB" id="A0A1I4DXS2"/>
<evidence type="ECO:0000313" key="3">
    <source>
        <dbReference type="Proteomes" id="UP000198851"/>
    </source>
</evidence>
<dbReference type="Proteomes" id="UP000198851">
    <property type="component" value="Unassembled WGS sequence"/>
</dbReference>
<keyword evidence="3" id="KW-1185">Reference proteome</keyword>
<reference evidence="3" key="1">
    <citation type="submission" date="2016-10" db="EMBL/GenBank/DDBJ databases">
        <authorList>
            <person name="Varghese N."/>
            <person name="Submissions S."/>
        </authorList>
    </citation>
    <scope>NUCLEOTIDE SEQUENCE [LARGE SCALE GENOMIC DNA]</scope>
    <source>
        <strain evidence="3">DSM 28453</strain>
    </source>
</reference>
<sequence length="223" mass="25297">MSNEDPTLYEARDIPQYGADIKEPGEPFGEETLDAIRFLVAEDDVIPGVPSNPPEQAVLVRTTPGAQTSNWDPDQERAKVENDAGDWQQWAEAPPKREWRRLTIVEGGPGRALRRLLTTPRLLSIAFLSFIVYWQPMFIPMLVLVLVSALLLVGALIGQDRMARFVGRRIQRLIWRDPAIAALLEKVTPHRSRHLLYRPTSEADNWEGPIDPSFAQRLSRIRS</sequence>
<dbReference type="OrthoDB" id="7877459at2"/>
<protein>
    <submittedName>
        <fullName evidence="2">Uncharacterized protein</fullName>
    </submittedName>
</protein>
<evidence type="ECO:0000256" key="1">
    <source>
        <dbReference type="SAM" id="Phobius"/>
    </source>
</evidence>
<feature type="transmembrane region" description="Helical" evidence="1">
    <location>
        <begin position="139"/>
        <end position="158"/>
    </location>
</feature>
<dbReference type="RefSeq" id="WP_093323508.1">
    <property type="nucleotide sequence ID" value="NZ_FOSZ01000003.1"/>
</dbReference>
<proteinExistence type="predicted"/>
<name>A0A1I4DXS2_9RHOB</name>
<dbReference type="EMBL" id="FOSZ01000003">
    <property type="protein sequence ID" value="SFK97500.1"/>
    <property type="molecule type" value="Genomic_DNA"/>
</dbReference>
<accession>A0A1I4DXS2</accession>